<dbReference type="InterPro" id="IPR029063">
    <property type="entry name" value="SAM-dependent_MTases_sf"/>
</dbReference>
<dbReference type="Gene3D" id="3.40.50.150">
    <property type="entry name" value="Vaccinia Virus protein VP39"/>
    <property type="match status" value="1"/>
</dbReference>
<dbReference type="InterPro" id="IPR001525">
    <property type="entry name" value="C5_MeTfrase"/>
</dbReference>
<dbReference type="GO" id="GO:0003886">
    <property type="term" value="F:DNA (cytosine-5-)-methyltransferase activity"/>
    <property type="evidence" value="ECO:0007669"/>
    <property type="project" value="UniProtKB-EC"/>
</dbReference>
<dbReference type="GO" id="GO:0044027">
    <property type="term" value="P:negative regulation of gene expression via chromosomal CpG island methylation"/>
    <property type="evidence" value="ECO:0007669"/>
    <property type="project" value="TreeGrafter"/>
</dbReference>
<dbReference type="EC" id="2.1.1.37" evidence="1"/>
<evidence type="ECO:0000256" key="2">
    <source>
        <dbReference type="ARBA" id="ARBA00022603"/>
    </source>
</evidence>
<evidence type="ECO:0000256" key="5">
    <source>
        <dbReference type="PROSITE-ProRule" id="PRU01016"/>
    </source>
</evidence>
<sequence length="195" mass="20575">MALPLPAGLGPRRLEEAMTRKIGSLFSGAGGLDLAVEEVFDAETIWQVEFDKAPSLVLAKRFGVPNYGDITKVDFRTVPAVDILCGGFPCQDVSAAGRKAGIADGTRSGLWSYFAEAIDILRPQVVIIENVRGLLSAKATGPEGVSMRAMGRVLGDLADLGYDAKWKTLAAGAVGAPHKRERVFIVAHPSDPAGA</sequence>
<gene>
    <name evidence="7" type="primary">76</name>
    <name evidence="7" type="ORF">SEA_CAMPERDOWNII_76</name>
</gene>
<dbReference type="PANTHER" id="PTHR10629">
    <property type="entry name" value="CYTOSINE-SPECIFIC METHYLTRANSFERASE"/>
    <property type="match status" value="1"/>
</dbReference>
<evidence type="ECO:0000256" key="6">
    <source>
        <dbReference type="RuleBase" id="RU000416"/>
    </source>
</evidence>
<comment type="similarity">
    <text evidence="5 6">Belongs to the class I-like SAM-binding methyltransferase superfamily. C5-methyltransferase family.</text>
</comment>
<dbReference type="GO" id="GO:0032259">
    <property type="term" value="P:methylation"/>
    <property type="evidence" value="ECO:0007669"/>
    <property type="project" value="UniProtKB-KW"/>
</dbReference>
<dbReference type="PRINTS" id="PR00105">
    <property type="entry name" value="C5METTRFRASE"/>
</dbReference>
<organism evidence="7 8">
    <name type="scientific">Mycobacterium phage Camperdownii</name>
    <dbReference type="NCBI Taxonomy" id="1927024"/>
    <lineage>
        <taxon>Viruses</taxon>
        <taxon>Duplodnaviria</taxon>
        <taxon>Heunggongvirae</taxon>
        <taxon>Uroviricota</taxon>
        <taxon>Caudoviricetes</taxon>
        <taxon>Backyardiganvirus</taxon>
        <taxon>Backyardiganvirus camperdownii</taxon>
    </lineage>
</organism>
<evidence type="ECO:0000256" key="1">
    <source>
        <dbReference type="ARBA" id="ARBA00011975"/>
    </source>
</evidence>
<dbReference type="PANTHER" id="PTHR10629:SF52">
    <property type="entry name" value="DNA (CYTOSINE-5)-METHYLTRANSFERASE 1"/>
    <property type="match status" value="1"/>
</dbReference>
<keyword evidence="3 5" id="KW-0808">Transferase</keyword>
<dbReference type="GeneID" id="64946693"/>
<dbReference type="GO" id="GO:0003677">
    <property type="term" value="F:DNA binding"/>
    <property type="evidence" value="ECO:0007669"/>
    <property type="project" value="TreeGrafter"/>
</dbReference>
<keyword evidence="8" id="KW-1185">Reference proteome</keyword>
<keyword evidence="2 5" id="KW-0489">Methyltransferase</keyword>
<dbReference type="InterPro" id="IPR050390">
    <property type="entry name" value="C5-Methyltransferase"/>
</dbReference>
<dbReference type="EMBL" id="KY204245">
    <property type="protein sequence ID" value="APL99670.1"/>
    <property type="molecule type" value="Genomic_DNA"/>
</dbReference>
<evidence type="ECO:0000256" key="3">
    <source>
        <dbReference type="ARBA" id="ARBA00022679"/>
    </source>
</evidence>
<feature type="active site" evidence="5">
    <location>
        <position position="90"/>
    </location>
</feature>
<keyword evidence="4 5" id="KW-0949">S-adenosyl-L-methionine</keyword>
<dbReference type="RefSeq" id="YP_010062892.1">
    <property type="nucleotide sequence ID" value="NC_054799.1"/>
</dbReference>
<dbReference type="Pfam" id="PF00145">
    <property type="entry name" value="DNA_methylase"/>
    <property type="match status" value="1"/>
</dbReference>
<evidence type="ECO:0000256" key="4">
    <source>
        <dbReference type="ARBA" id="ARBA00022691"/>
    </source>
</evidence>
<name>A0A1L5C0R9_9CAUD</name>
<dbReference type="SUPFAM" id="SSF53335">
    <property type="entry name" value="S-adenosyl-L-methionine-dependent methyltransferases"/>
    <property type="match status" value="1"/>
</dbReference>
<dbReference type="Proteomes" id="UP000224171">
    <property type="component" value="Segment"/>
</dbReference>
<evidence type="ECO:0000313" key="7">
    <source>
        <dbReference type="EMBL" id="APL99670.1"/>
    </source>
</evidence>
<accession>A0A1L5C0R9</accession>
<reference evidence="7 8" key="1">
    <citation type="submission" date="2016-11" db="EMBL/GenBank/DDBJ databases">
        <authorList>
            <person name="Rush R.E."/>
            <person name="Stoner T.H."/>
            <person name="Bowman C.A."/>
            <person name="Russell D.A."/>
            <person name="Pope W.H."/>
            <person name="Jacobs-Sera D."/>
            <person name="Hatfull G.F."/>
        </authorList>
    </citation>
    <scope>NUCLEOTIDE SEQUENCE [LARGE SCALE GENOMIC DNA]</scope>
</reference>
<protein>
    <recommendedName>
        <fullName evidence="1">DNA (cytosine-5-)-methyltransferase</fullName>
        <ecNumber evidence="1">2.1.1.37</ecNumber>
    </recommendedName>
</protein>
<evidence type="ECO:0000313" key="8">
    <source>
        <dbReference type="Proteomes" id="UP000224171"/>
    </source>
</evidence>
<proteinExistence type="inferred from homology"/>
<dbReference type="KEGG" id="vg:64946693"/>
<dbReference type="NCBIfam" id="TIGR00675">
    <property type="entry name" value="dcm"/>
    <property type="match status" value="1"/>
</dbReference>
<dbReference type="PROSITE" id="PS51679">
    <property type="entry name" value="SAM_MT_C5"/>
    <property type="match status" value="1"/>
</dbReference>